<dbReference type="Proteomes" id="UP001295444">
    <property type="component" value="Chromosome 04"/>
</dbReference>
<protein>
    <submittedName>
        <fullName evidence="2">Uncharacterized protein</fullName>
    </submittedName>
</protein>
<evidence type="ECO:0000256" key="1">
    <source>
        <dbReference type="SAM" id="MobiDB-lite"/>
    </source>
</evidence>
<feature type="compositionally biased region" description="Polar residues" evidence="1">
    <location>
        <begin position="69"/>
        <end position="90"/>
    </location>
</feature>
<evidence type="ECO:0000313" key="3">
    <source>
        <dbReference type="Proteomes" id="UP001295444"/>
    </source>
</evidence>
<dbReference type="EMBL" id="OW240915">
    <property type="protein sequence ID" value="CAH2281743.1"/>
    <property type="molecule type" value="Genomic_DNA"/>
</dbReference>
<feature type="compositionally biased region" description="Polar residues" evidence="1">
    <location>
        <begin position="25"/>
        <end position="45"/>
    </location>
</feature>
<feature type="region of interest" description="Disordered" evidence="1">
    <location>
        <begin position="23"/>
        <end position="45"/>
    </location>
</feature>
<gene>
    <name evidence="2" type="ORF">PECUL_23A035647</name>
</gene>
<sequence>MEADEVWVKQIITGKTRLWDKWQHSHSGNDGITLSHSQDGSTHTPEMTASRLAIHKMAAHTPEITASRLLSQSQDGETWPSSRRMTNCPLSSRKMAAFPHPSANQRDP</sequence>
<proteinExistence type="predicted"/>
<reference evidence="2" key="1">
    <citation type="submission" date="2022-03" db="EMBL/GenBank/DDBJ databases">
        <authorList>
            <person name="Alioto T."/>
            <person name="Alioto T."/>
            <person name="Gomez Garrido J."/>
        </authorList>
    </citation>
    <scope>NUCLEOTIDE SEQUENCE</scope>
</reference>
<dbReference type="AlphaFoldDB" id="A0AAD1RWI2"/>
<evidence type="ECO:0000313" key="2">
    <source>
        <dbReference type="EMBL" id="CAH2281743.1"/>
    </source>
</evidence>
<keyword evidence="3" id="KW-1185">Reference proteome</keyword>
<feature type="region of interest" description="Disordered" evidence="1">
    <location>
        <begin position="69"/>
        <end position="108"/>
    </location>
</feature>
<organism evidence="2 3">
    <name type="scientific">Pelobates cultripes</name>
    <name type="common">Western spadefoot toad</name>
    <dbReference type="NCBI Taxonomy" id="61616"/>
    <lineage>
        <taxon>Eukaryota</taxon>
        <taxon>Metazoa</taxon>
        <taxon>Chordata</taxon>
        <taxon>Craniata</taxon>
        <taxon>Vertebrata</taxon>
        <taxon>Euteleostomi</taxon>
        <taxon>Amphibia</taxon>
        <taxon>Batrachia</taxon>
        <taxon>Anura</taxon>
        <taxon>Pelobatoidea</taxon>
        <taxon>Pelobatidae</taxon>
        <taxon>Pelobates</taxon>
    </lineage>
</organism>
<accession>A0AAD1RWI2</accession>
<name>A0AAD1RWI2_PELCU</name>